<dbReference type="Proteomes" id="UP000011632">
    <property type="component" value="Unassembled WGS sequence"/>
</dbReference>
<keyword evidence="2" id="KW-1185">Reference proteome</keyword>
<reference evidence="1 2" key="1">
    <citation type="journal article" date="2014" name="PLoS Genet.">
        <title>Phylogenetically driven sequencing of extremely halophilic archaea reveals strategies for static and dynamic osmo-response.</title>
        <authorList>
            <person name="Becker E.A."/>
            <person name="Seitzer P.M."/>
            <person name="Tritt A."/>
            <person name="Larsen D."/>
            <person name="Krusor M."/>
            <person name="Yao A.I."/>
            <person name="Wu D."/>
            <person name="Madern D."/>
            <person name="Eisen J.A."/>
            <person name="Darling A.E."/>
            <person name="Facciotti M.T."/>
        </authorList>
    </citation>
    <scope>NUCLEOTIDE SEQUENCE [LARGE SCALE GENOMIC DNA]</scope>
    <source>
        <strain evidence="1 2">JCM 10478</strain>
    </source>
</reference>
<dbReference type="EMBL" id="AOID01000066">
    <property type="protein sequence ID" value="ELY62821.1"/>
    <property type="molecule type" value="Genomic_DNA"/>
</dbReference>
<accession>L9XN33</accession>
<comment type="caution">
    <text evidence="1">The sequence shown here is derived from an EMBL/GenBank/DDBJ whole genome shotgun (WGS) entry which is preliminary data.</text>
</comment>
<dbReference type="PATRIC" id="fig|1227496.3.peg.4218"/>
<organism evidence="1 2">
    <name type="scientific">Natrinema versiforme JCM 10478</name>
    <dbReference type="NCBI Taxonomy" id="1227496"/>
    <lineage>
        <taxon>Archaea</taxon>
        <taxon>Methanobacteriati</taxon>
        <taxon>Methanobacteriota</taxon>
        <taxon>Stenosarchaea group</taxon>
        <taxon>Halobacteria</taxon>
        <taxon>Halobacteriales</taxon>
        <taxon>Natrialbaceae</taxon>
        <taxon>Natrinema</taxon>
    </lineage>
</organism>
<evidence type="ECO:0000313" key="2">
    <source>
        <dbReference type="Proteomes" id="UP000011632"/>
    </source>
</evidence>
<dbReference type="AlphaFoldDB" id="L9XN33"/>
<evidence type="ECO:0000313" key="1">
    <source>
        <dbReference type="EMBL" id="ELY62821.1"/>
    </source>
</evidence>
<sequence length="67" mass="7027">MSDDLATGLSTLWAVGRNCDDPRTDGGHRSPCGCRAPPEILLVNPDAATRTISRPTALASDMTDDGN</sequence>
<proteinExistence type="predicted"/>
<name>L9XN33_9EURY</name>
<gene>
    <name evidence="1" type="ORF">C489_21131</name>
</gene>
<protein>
    <submittedName>
        <fullName evidence="1">Uncharacterized protein</fullName>
    </submittedName>
</protein>